<comment type="caution">
    <text evidence="1">The sequence shown here is derived from an EMBL/GenBank/DDBJ whole genome shotgun (WGS) entry which is preliminary data.</text>
</comment>
<evidence type="ECO:0000313" key="2">
    <source>
        <dbReference type="Proteomes" id="UP001060085"/>
    </source>
</evidence>
<reference evidence="2" key="1">
    <citation type="journal article" date="2023" name="Nat. Plants">
        <title>Single-cell RNA sequencing provides a high-resolution roadmap for understanding the multicellular compartmentation of specialized metabolism.</title>
        <authorList>
            <person name="Sun S."/>
            <person name="Shen X."/>
            <person name="Li Y."/>
            <person name="Li Y."/>
            <person name="Wang S."/>
            <person name="Li R."/>
            <person name="Zhang H."/>
            <person name="Shen G."/>
            <person name="Guo B."/>
            <person name="Wei J."/>
            <person name="Xu J."/>
            <person name="St-Pierre B."/>
            <person name="Chen S."/>
            <person name="Sun C."/>
        </authorList>
    </citation>
    <scope>NUCLEOTIDE SEQUENCE [LARGE SCALE GENOMIC DNA]</scope>
</reference>
<dbReference type="EMBL" id="CM044705">
    <property type="protein sequence ID" value="KAI5663397.1"/>
    <property type="molecule type" value="Genomic_DNA"/>
</dbReference>
<dbReference type="Proteomes" id="UP001060085">
    <property type="component" value="Linkage Group LG05"/>
</dbReference>
<gene>
    <name evidence="1" type="ORF">M9H77_22720</name>
</gene>
<name>A0ACC0ASH9_CATRO</name>
<protein>
    <submittedName>
        <fullName evidence="1">Uncharacterized protein</fullName>
    </submittedName>
</protein>
<keyword evidence="2" id="KW-1185">Reference proteome</keyword>
<proteinExistence type="predicted"/>
<organism evidence="1 2">
    <name type="scientific">Catharanthus roseus</name>
    <name type="common">Madagascar periwinkle</name>
    <name type="synonym">Vinca rosea</name>
    <dbReference type="NCBI Taxonomy" id="4058"/>
    <lineage>
        <taxon>Eukaryota</taxon>
        <taxon>Viridiplantae</taxon>
        <taxon>Streptophyta</taxon>
        <taxon>Embryophyta</taxon>
        <taxon>Tracheophyta</taxon>
        <taxon>Spermatophyta</taxon>
        <taxon>Magnoliopsida</taxon>
        <taxon>eudicotyledons</taxon>
        <taxon>Gunneridae</taxon>
        <taxon>Pentapetalae</taxon>
        <taxon>asterids</taxon>
        <taxon>lamiids</taxon>
        <taxon>Gentianales</taxon>
        <taxon>Apocynaceae</taxon>
        <taxon>Rauvolfioideae</taxon>
        <taxon>Vinceae</taxon>
        <taxon>Catharanthinae</taxon>
        <taxon>Catharanthus</taxon>
    </lineage>
</organism>
<evidence type="ECO:0000313" key="1">
    <source>
        <dbReference type="EMBL" id="KAI5663397.1"/>
    </source>
</evidence>
<sequence>MTRARMKKLKASNETEDSGIVSYMEKVLKNNFKEFKGQEKTSKLFTICSISKDYPEEIKEKGKEYFPRLKVGLTKWVPIRRIEKGKIRKNSDYCDPGGAKNQGKKKLRSSDTTLPRTVGSWCLFLGKQEPTVNRRSRRKTSTRSKAYRERLSSTYHMRLEYAPFMHVSGNYYPELVSEFYENMFYKMDKHLSTIISTVKGVRILFDKEHLAFIMGIRDKGITVTIDSNKKSINEGLDWNYEVTCNRLEICLCLVLLVIPTMGNTGCDTILTPKGVKDLRREEEAIFEQSNRRNLGRHLMHNNQWEYGNFSSHARSYGHNFYDCYEGNRLGTRNGYYDTSCKRVLRIDVRNGGNYVNIDDRFHKRKESEHLECSKKKDSELEKSERIKENECFIEKQESETEEQRGKEIVVLEKSEEVNFYANLTNSSFASELLCVKNFGDSSKDEEESFPTSLKTINFFPFSSYLSFEIYFKEIKLFSLVFMANGYQFYFFNSLGNLLKKKYFIEFNFLSCVIPRIHEYYDNVANYASCMLGIEDEGRSMEEELGTILEELPIRFILNPSLMCYEVSFVKLKFFLESYLSHVSICSISFGGGLFLVVSYASRCLFSHAFLEDSLLHSSSMLDPSCHDFRVMNNASIESIVVGFGLYDALFDTLHDKYLGKFVENVGYVSSFLDTFMENHNDFVSLNQLMPFMSCQVEFSCNKQKLSNHFKEWFLKNNISLVLFWNNSWALILKLGFEASLFYHLILKAFFDKMDIKEEDRPSWNYGNLKSIFSHLPCEMMEVETHQGYAFMSNAIPKIIEECEASTNEALGIGHPIASSRSHPTIAAGLGTSSSQPAEDENEDSSDDDGSYDPCNTDALPTIPMDAFRKRYGLLSSSFTSHKTSMEPNWRR</sequence>
<accession>A0ACC0ASH9</accession>